<dbReference type="Proteomes" id="UP000593591">
    <property type="component" value="Chromosome"/>
</dbReference>
<dbReference type="EMBL" id="CP031517">
    <property type="protein sequence ID" value="QOS40452.1"/>
    <property type="molecule type" value="Genomic_DNA"/>
</dbReference>
<evidence type="ECO:0000313" key="6">
    <source>
        <dbReference type="Proteomes" id="UP000593591"/>
    </source>
</evidence>
<dbReference type="Proteomes" id="UP000578697">
    <property type="component" value="Unassembled WGS sequence"/>
</dbReference>
<dbReference type="InterPro" id="IPR012332">
    <property type="entry name" value="Autotransporter_pectin_lyase_C"/>
</dbReference>
<feature type="region of interest" description="Disordered" evidence="1">
    <location>
        <begin position="26"/>
        <end position="61"/>
    </location>
</feature>
<feature type="compositionally biased region" description="Basic and acidic residues" evidence="1">
    <location>
        <begin position="44"/>
        <end position="61"/>
    </location>
</feature>
<feature type="chain" id="PRO_5036418371" evidence="2">
    <location>
        <begin position="24"/>
        <end position="501"/>
    </location>
</feature>
<name>A0A840SEF5_9SPIR</name>
<keyword evidence="2" id="KW-0732">Signal</keyword>
<evidence type="ECO:0000313" key="3">
    <source>
        <dbReference type="EMBL" id="MBB5217821.1"/>
    </source>
</evidence>
<gene>
    <name evidence="4" type="ORF">DYE49_08280</name>
    <name evidence="3" type="ORF">HNP77_000165</name>
</gene>
<evidence type="ECO:0000256" key="1">
    <source>
        <dbReference type="SAM" id="MobiDB-lite"/>
    </source>
</evidence>
<feature type="region of interest" description="Disordered" evidence="1">
    <location>
        <begin position="475"/>
        <end position="501"/>
    </location>
</feature>
<evidence type="ECO:0000313" key="5">
    <source>
        <dbReference type="Proteomes" id="UP000578697"/>
    </source>
</evidence>
<dbReference type="KEGG" id="trc:DYE49_08280"/>
<dbReference type="EMBL" id="JACHFR010000001">
    <property type="protein sequence ID" value="MBB5217821.1"/>
    <property type="molecule type" value="Genomic_DNA"/>
</dbReference>
<reference evidence="4 6" key="1">
    <citation type="submission" date="2018-08" db="EMBL/GenBank/DDBJ databases">
        <title>The first complete genome of Treponema rectale (CHPAT), a commensal spirochete of the bovine rectum.</title>
        <authorList>
            <person name="Staton G.J."/>
            <person name="Clegg S.R."/>
            <person name="Carter S.D."/>
            <person name="Radford A.D."/>
            <person name="Darby A."/>
            <person name="Hall N."/>
            <person name="Birtles R.J."/>
            <person name="Evans N.J."/>
        </authorList>
    </citation>
    <scope>NUCLEOTIDE SEQUENCE [LARGE SCALE GENOMIC DNA]</scope>
    <source>
        <strain evidence="4 6">CHPA</strain>
    </source>
</reference>
<feature type="compositionally biased region" description="Basic and acidic residues" evidence="1">
    <location>
        <begin position="476"/>
        <end position="485"/>
    </location>
</feature>
<accession>A0A840SEF5</accession>
<evidence type="ECO:0000313" key="4">
    <source>
        <dbReference type="EMBL" id="QOS40452.1"/>
    </source>
</evidence>
<keyword evidence="5" id="KW-1185">Reference proteome</keyword>
<sequence length="501" mass="52935">MKKTKFFIMTAFCMLSTSLFVLTAQESSENEFPPPPPDGAEMDENFKPGKGKRPDGFGTVADEKEPELNAVKLLADKENISKVKLASKSKDESVVLASDGISASLTDSELIKKSGDTSNGGKSNFYGLNAAVVSKGGSSLELKNVKIKTNADGSNAVFSTGEKSLIKIDGIEIVTENNSSRGLDATYGGTIEAKNVKISTKGAHCAAFATDRGEGTVKVDNGTAETAGEGSPVIYSTGNISVRNLTGKSTGSEIAVIEGKNSILIQDSEISGGTKSRRETGCAVMLYQSMSGDAGQGTSVFTSENSRLISNSDGAFFYVTNTSAKVNLRNTDIVNPTELLLQVSKNNSERGWGRKGANGGTLEFNSENQKLSGKIIVDSISKADLNFNAGTEFKGSINSEKAGKVNLNISKKAVVELTDNSYVNILSDEAADFSNIKSNGYTLFYNKNAEENKALGNKVINLKDGGKIIGIEMTFEEPKAEEGKKPGRPGKPPAGKGPSKK</sequence>
<organism evidence="3 5">
    <name type="scientific">Treponema rectale</name>
    <dbReference type="NCBI Taxonomy" id="744512"/>
    <lineage>
        <taxon>Bacteria</taxon>
        <taxon>Pseudomonadati</taxon>
        <taxon>Spirochaetota</taxon>
        <taxon>Spirochaetia</taxon>
        <taxon>Spirochaetales</taxon>
        <taxon>Treponemataceae</taxon>
        <taxon>Treponema</taxon>
    </lineage>
</organism>
<feature type="signal peptide" evidence="2">
    <location>
        <begin position="1"/>
        <end position="23"/>
    </location>
</feature>
<evidence type="ECO:0000256" key="2">
    <source>
        <dbReference type="SAM" id="SignalP"/>
    </source>
</evidence>
<dbReference type="RefSeq" id="WP_184651267.1">
    <property type="nucleotide sequence ID" value="NZ_JACHFR010000001.1"/>
</dbReference>
<protein>
    <submittedName>
        <fullName evidence="3">Uncharacterized protein</fullName>
    </submittedName>
</protein>
<reference evidence="3 5" key="2">
    <citation type="submission" date="2020-08" db="EMBL/GenBank/DDBJ databases">
        <title>Genomic Encyclopedia of Type Strains, Phase IV (KMG-IV): sequencing the most valuable type-strain genomes for metagenomic binning, comparative biology and taxonomic classification.</title>
        <authorList>
            <person name="Goeker M."/>
        </authorList>
    </citation>
    <scope>NUCLEOTIDE SEQUENCE [LARGE SCALE GENOMIC DNA]</scope>
    <source>
        <strain evidence="3 5">DSM 103679</strain>
    </source>
</reference>
<dbReference type="AlphaFoldDB" id="A0A840SEF5"/>
<dbReference type="Gene3D" id="2.160.20.20">
    <property type="match status" value="1"/>
</dbReference>
<proteinExistence type="predicted"/>